<accession>A0A100WMX9</accession>
<organism evidence="1 2">
    <name type="scientific">Mycolicibacterium fortuitum subsp. acetamidolyticum</name>
    <dbReference type="NCBI Taxonomy" id="144550"/>
    <lineage>
        <taxon>Bacteria</taxon>
        <taxon>Bacillati</taxon>
        <taxon>Actinomycetota</taxon>
        <taxon>Actinomycetes</taxon>
        <taxon>Mycobacteriales</taxon>
        <taxon>Mycobacteriaceae</taxon>
        <taxon>Mycolicibacterium</taxon>
    </lineage>
</organism>
<proteinExistence type="predicted"/>
<comment type="caution">
    <text evidence="1">The sequence shown here is derived from an EMBL/GenBank/DDBJ whole genome shotgun (WGS) entry which is preliminary data.</text>
</comment>
<dbReference type="AlphaFoldDB" id="A0A100WMX9"/>
<dbReference type="Proteomes" id="UP000069705">
    <property type="component" value="Unassembled WGS sequence"/>
</dbReference>
<evidence type="ECO:0000313" key="1">
    <source>
        <dbReference type="EMBL" id="GAT01248.1"/>
    </source>
</evidence>
<reference evidence="1 2" key="1">
    <citation type="journal article" date="2016" name="Genome Announc.">
        <title>Draft Genome Sequences of Five Rapidly Growing Mycobacterium Species, M. thermoresistibile, M. fortuitum subsp. acetamidolyticum, M. canariasense, M. brisbanense, and M. novocastrense.</title>
        <authorList>
            <person name="Katahira K."/>
            <person name="Ogura Y."/>
            <person name="Gotoh Y."/>
            <person name="Hayashi T."/>
        </authorList>
    </citation>
    <scope>NUCLEOTIDE SEQUENCE [LARGE SCALE GENOMIC DNA]</scope>
    <source>
        <strain evidence="1 2">JCM6368</strain>
    </source>
</reference>
<reference evidence="2" key="2">
    <citation type="submission" date="2016-02" db="EMBL/GenBank/DDBJ databases">
        <title>Draft genome sequence of five rapidly growing Mycobacterium species.</title>
        <authorList>
            <person name="Katahira K."/>
            <person name="Gotou Y."/>
            <person name="Iida K."/>
            <person name="Ogura Y."/>
            <person name="Hayashi T."/>
        </authorList>
    </citation>
    <scope>NUCLEOTIDE SEQUENCE [LARGE SCALE GENOMIC DNA]</scope>
    <source>
        <strain evidence="2">JCM6368</strain>
    </source>
</reference>
<evidence type="ECO:0000313" key="2">
    <source>
        <dbReference type="Proteomes" id="UP000069705"/>
    </source>
</evidence>
<dbReference type="RefSeq" id="WP_061262848.1">
    <property type="nucleotide sequence ID" value="NZ_BCSZ01000012.1"/>
</dbReference>
<sequence>MGDNMISHVVTVYADIGGHEHSSAIADEVDAQLRTGPEFDVDGVCDLRVPANAGAFGNELLVSLKFSALAEFVHAVEADEKSA</sequence>
<name>A0A100WMX9_MYCFO</name>
<gene>
    <name evidence="1" type="ORF">RMCFA_1362</name>
</gene>
<protein>
    <submittedName>
        <fullName evidence="1">Putative serine/threonine-specific protein phosphatase protein</fullName>
    </submittedName>
</protein>
<dbReference type="EMBL" id="BCSZ01000012">
    <property type="protein sequence ID" value="GAT01248.1"/>
    <property type="molecule type" value="Genomic_DNA"/>
</dbReference>